<gene>
    <name evidence="3" type="ORF">A4U43_C04F25330</name>
</gene>
<dbReference type="PANTHER" id="PTHR34575">
    <property type="entry name" value="PROTEIN PAM68, CHLOROPLASTIC"/>
    <property type="match status" value="1"/>
</dbReference>
<dbReference type="AlphaFoldDB" id="A0A5P1F3J1"/>
<feature type="transmembrane region" description="Helical" evidence="2">
    <location>
        <begin position="120"/>
        <end position="140"/>
    </location>
</feature>
<dbReference type="GO" id="GO:0010258">
    <property type="term" value="P:NADH dehydrogenase complex (plastoquinone) assembly"/>
    <property type="evidence" value="ECO:0007669"/>
    <property type="project" value="EnsemblPlants"/>
</dbReference>
<feature type="transmembrane region" description="Helical" evidence="2">
    <location>
        <begin position="89"/>
        <end position="108"/>
    </location>
</feature>
<evidence type="ECO:0000313" key="4">
    <source>
        <dbReference type="Proteomes" id="UP000243459"/>
    </source>
</evidence>
<organism evidence="3 4">
    <name type="scientific">Asparagus officinalis</name>
    <name type="common">Garden asparagus</name>
    <dbReference type="NCBI Taxonomy" id="4686"/>
    <lineage>
        <taxon>Eukaryota</taxon>
        <taxon>Viridiplantae</taxon>
        <taxon>Streptophyta</taxon>
        <taxon>Embryophyta</taxon>
        <taxon>Tracheophyta</taxon>
        <taxon>Spermatophyta</taxon>
        <taxon>Magnoliopsida</taxon>
        <taxon>Liliopsida</taxon>
        <taxon>Asparagales</taxon>
        <taxon>Asparagaceae</taxon>
        <taxon>Asparagoideae</taxon>
        <taxon>Asparagus</taxon>
    </lineage>
</organism>
<proteinExistence type="predicted"/>
<accession>A0A5P1F3J1</accession>
<keyword evidence="2" id="KW-0812">Transmembrane</keyword>
<evidence type="ECO:0000313" key="3">
    <source>
        <dbReference type="EMBL" id="ONK72956.1"/>
    </source>
</evidence>
<keyword evidence="2" id="KW-1133">Transmembrane helix</keyword>
<dbReference type="InterPro" id="IPR021855">
    <property type="entry name" value="PAM68-like"/>
</dbReference>
<dbReference type="Proteomes" id="UP000243459">
    <property type="component" value="Chromosome 4"/>
</dbReference>
<protein>
    <submittedName>
        <fullName evidence="3">Uncharacterized protein</fullName>
    </submittedName>
</protein>
<keyword evidence="2" id="KW-0472">Membrane</keyword>
<dbReference type="PANTHER" id="PTHR34575:SF6">
    <property type="entry name" value="EXPRESSED PROTEIN"/>
    <property type="match status" value="1"/>
</dbReference>
<dbReference type="OMA" id="KEQNLWQ"/>
<evidence type="ECO:0000256" key="2">
    <source>
        <dbReference type="SAM" id="Phobius"/>
    </source>
</evidence>
<dbReference type="Pfam" id="PF11947">
    <property type="entry name" value="DUF3464"/>
    <property type="match status" value="1"/>
</dbReference>
<name>A0A5P1F3J1_ASPOF</name>
<feature type="region of interest" description="Disordered" evidence="1">
    <location>
        <begin position="53"/>
        <end position="73"/>
    </location>
</feature>
<sequence>MASHLHLSTLQSPSHITKTSPWIITQTKPTIIHSICNKPTYILQAQGRGFGVTTIPSNKKKSSNDDNNEGDDEEDAIPAVVFNRMLIRILSFVGVPMASGVALLYVLSSLKEKGIWESPGWLPFLTILLAFGTSALGIAYGSLSTSWDPDNEGSLLGWEQAQKNWPELWKEEEEIFNRYKVK</sequence>
<reference evidence="4" key="1">
    <citation type="journal article" date="2017" name="Nat. Commun.">
        <title>The asparagus genome sheds light on the origin and evolution of a young Y chromosome.</title>
        <authorList>
            <person name="Harkess A."/>
            <person name="Zhou J."/>
            <person name="Xu C."/>
            <person name="Bowers J.E."/>
            <person name="Van der Hulst R."/>
            <person name="Ayyampalayam S."/>
            <person name="Mercati F."/>
            <person name="Riccardi P."/>
            <person name="McKain M.R."/>
            <person name="Kakrana A."/>
            <person name="Tang H."/>
            <person name="Ray J."/>
            <person name="Groenendijk J."/>
            <person name="Arikit S."/>
            <person name="Mathioni S.M."/>
            <person name="Nakano M."/>
            <person name="Shan H."/>
            <person name="Telgmann-Rauber A."/>
            <person name="Kanno A."/>
            <person name="Yue Z."/>
            <person name="Chen H."/>
            <person name="Li W."/>
            <person name="Chen Y."/>
            <person name="Xu X."/>
            <person name="Zhang Y."/>
            <person name="Luo S."/>
            <person name="Chen H."/>
            <person name="Gao J."/>
            <person name="Mao Z."/>
            <person name="Pires J.C."/>
            <person name="Luo M."/>
            <person name="Kudrna D."/>
            <person name="Wing R.A."/>
            <person name="Meyers B.C."/>
            <person name="Yi K."/>
            <person name="Kong H."/>
            <person name="Lavrijsen P."/>
            <person name="Sunseri F."/>
            <person name="Falavigna A."/>
            <person name="Ye Y."/>
            <person name="Leebens-Mack J.H."/>
            <person name="Chen G."/>
        </authorList>
    </citation>
    <scope>NUCLEOTIDE SEQUENCE [LARGE SCALE GENOMIC DNA]</scope>
    <source>
        <strain evidence="4">cv. DH0086</strain>
    </source>
</reference>
<dbReference type="EMBL" id="CM007384">
    <property type="protein sequence ID" value="ONK72956.1"/>
    <property type="molecule type" value="Genomic_DNA"/>
</dbReference>
<keyword evidence="4" id="KW-1185">Reference proteome</keyword>
<dbReference type="Gramene" id="ONK72956">
    <property type="protein sequence ID" value="ONK72956"/>
    <property type="gene ID" value="A4U43_C04F25330"/>
</dbReference>
<evidence type="ECO:0000256" key="1">
    <source>
        <dbReference type="SAM" id="MobiDB-lite"/>
    </source>
</evidence>